<feature type="compositionally biased region" description="Basic and acidic residues" evidence="1">
    <location>
        <begin position="465"/>
        <end position="477"/>
    </location>
</feature>
<dbReference type="Gene3D" id="1.25.40.10">
    <property type="entry name" value="Tetratricopeptide repeat domain"/>
    <property type="match status" value="1"/>
</dbReference>
<dbReference type="InterPro" id="IPR007052">
    <property type="entry name" value="CS_dom"/>
</dbReference>
<evidence type="ECO:0000313" key="4">
    <source>
        <dbReference type="Proteomes" id="UP001472866"/>
    </source>
</evidence>
<evidence type="ECO:0000259" key="2">
    <source>
        <dbReference type="PROSITE" id="PS51203"/>
    </source>
</evidence>
<feature type="compositionally biased region" description="Basic and acidic residues" evidence="1">
    <location>
        <begin position="20"/>
        <end position="42"/>
    </location>
</feature>
<dbReference type="CDD" id="cd06463">
    <property type="entry name" value="p23_like"/>
    <property type="match status" value="1"/>
</dbReference>
<name>A0AAX4P9I0_9CHLO</name>
<sequence length="505" mass="54231">MAAGGGEIVPVSSGASAASRADDRWNARRLERPEKLREREATKGQNVWTKDPHGGRYRVSTGPLAAKGYDALEETPEGQSIVCEAGYEKPQRGLTSNFVGNHMTQGAIDLVQGSLTRRDPAHERRKLERYRQAYHPPKVVSREPSEKGDVGGALVAAPQRAKTPPEPVLGYRWWDSGAAVVVEAEVKERCSEAGSAVENVQFSDRSFSAEAGGWVLSVPRLFSAILPAESTAVVLKGKVEGAAPRLSVRLAKADPSKEWPRISAPPQAALPSENSAKGPDLALLRRAIRQQRDGKKAGDGRLFADLDGVRAEMEAERDGGEAERRRAAMAAVGAELEGMTLPEAELHGTDLVSAGDFASAAASLSFCLDRIVDNSDFAGRCRLLLNRSRCHREVGEDAKAVADLEECLGLGVSPLDAKAALGLARLSEQMEDFEAMAAHAERLASLDPSSPDVAGLKSRSRRGARLREEREERERAEGTGGGLLPSVPRKVPARFENRGKSGAVF</sequence>
<dbReference type="AlphaFoldDB" id="A0AAX4P9I0"/>
<feature type="region of interest" description="Disordered" evidence="1">
    <location>
        <begin position="444"/>
        <end position="505"/>
    </location>
</feature>
<feature type="domain" description="CS" evidence="2">
    <location>
        <begin position="166"/>
        <end position="263"/>
    </location>
</feature>
<protein>
    <submittedName>
        <fullName evidence="3">TPR_REGION domain-containing protein</fullName>
    </submittedName>
</protein>
<dbReference type="SUPFAM" id="SSF49764">
    <property type="entry name" value="HSP20-like chaperones"/>
    <property type="match status" value="1"/>
</dbReference>
<dbReference type="InterPro" id="IPR011990">
    <property type="entry name" value="TPR-like_helical_dom_sf"/>
</dbReference>
<gene>
    <name evidence="3" type="ORF">HKI87_06g40280</name>
</gene>
<reference evidence="3 4" key="1">
    <citation type="submission" date="2024-03" db="EMBL/GenBank/DDBJ databases">
        <title>Complete genome sequence of the green alga Chloropicon roscoffensis RCC1871.</title>
        <authorList>
            <person name="Lemieux C."/>
            <person name="Pombert J.-F."/>
            <person name="Otis C."/>
            <person name="Turmel M."/>
        </authorList>
    </citation>
    <scope>NUCLEOTIDE SEQUENCE [LARGE SCALE GENOMIC DNA]</scope>
    <source>
        <strain evidence="3 4">RCC1871</strain>
    </source>
</reference>
<organism evidence="3 4">
    <name type="scientific">Chloropicon roscoffensis</name>
    <dbReference type="NCBI Taxonomy" id="1461544"/>
    <lineage>
        <taxon>Eukaryota</taxon>
        <taxon>Viridiplantae</taxon>
        <taxon>Chlorophyta</taxon>
        <taxon>Chloropicophyceae</taxon>
        <taxon>Chloropicales</taxon>
        <taxon>Chloropicaceae</taxon>
        <taxon>Chloropicon</taxon>
    </lineage>
</organism>
<dbReference type="InterPro" id="IPR008978">
    <property type="entry name" value="HSP20-like_chaperone"/>
</dbReference>
<accession>A0AAX4P9I0</accession>
<proteinExistence type="predicted"/>
<evidence type="ECO:0000256" key="1">
    <source>
        <dbReference type="SAM" id="MobiDB-lite"/>
    </source>
</evidence>
<dbReference type="SUPFAM" id="SSF48452">
    <property type="entry name" value="TPR-like"/>
    <property type="match status" value="1"/>
</dbReference>
<dbReference type="PROSITE" id="PS51203">
    <property type="entry name" value="CS"/>
    <property type="match status" value="1"/>
</dbReference>
<feature type="region of interest" description="Disordered" evidence="1">
    <location>
        <begin position="257"/>
        <end position="276"/>
    </location>
</feature>
<dbReference type="Proteomes" id="UP001472866">
    <property type="component" value="Chromosome 06"/>
</dbReference>
<dbReference type="Gene3D" id="2.60.40.790">
    <property type="match status" value="1"/>
</dbReference>
<dbReference type="EMBL" id="CP151506">
    <property type="protein sequence ID" value="WZN62491.1"/>
    <property type="molecule type" value="Genomic_DNA"/>
</dbReference>
<keyword evidence="4" id="KW-1185">Reference proteome</keyword>
<feature type="region of interest" description="Disordered" evidence="1">
    <location>
        <begin position="1"/>
        <end position="61"/>
    </location>
</feature>
<evidence type="ECO:0000313" key="3">
    <source>
        <dbReference type="EMBL" id="WZN62491.1"/>
    </source>
</evidence>